<dbReference type="Gene3D" id="1.10.510.10">
    <property type="entry name" value="Transferase(Phosphotransferase) domain 1"/>
    <property type="match status" value="1"/>
</dbReference>
<dbReference type="InterPro" id="IPR011009">
    <property type="entry name" value="Kinase-like_dom_sf"/>
</dbReference>
<dbReference type="PROSITE" id="PS50011">
    <property type="entry name" value="PROTEIN_KINASE_DOM"/>
    <property type="match status" value="1"/>
</dbReference>
<evidence type="ECO:0000256" key="1">
    <source>
        <dbReference type="SAM" id="Phobius"/>
    </source>
</evidence>
<dbReference type="Pfam" id="PF07714">
    <property type="entry name" value="PK_Tyr_Ser-Thr"/>
    <property type="match status" value="1"/>
</dbReference>
<dbReference type="EMBL" id="JADCNL010000009">
    <property type="protein sequence ID" value="KAG0466245.1"/>
    <property type="molecule type" value="Genomic_DNA"/>
</dbReference>
<sequence>MYRERHRQPAVMIAILVGISITALLSVIVLQWQLRRSGVSLADIKSVGKSDPGGSPARKDRGEEIYVAVDESFGLDLEELLRSSAYVVGKSRSGIVYKVLVGSGSPASAVAVRRISEMEDDDFEACSHWREFEAAATTIGRATHPNLVRLRAYYYAPDERLLIYDYIPNGNLYVALHGGKSPRFHGRLNWPFSRGGEGVGLPPREEACPWKLEEYKILLDDDLRPYLSGFGITRLQRRGGVGIRAEGGYSAPELSGKAASAATQSGDVYAFGVLMMEAATGKKAEMELVEWVRQASSEERSMSQLIGEVQVNPQLMAVLRLALWCTESDPEARPRMKVVVESLDRIGPES</sequence>
<evidence type="ECO:0000313" key="3">
    <source>
        <dbReference type="EMBL" id="KAG0466245.1"/>
    </source>
</evidence>
<proteinExistence type="predicted"/>
<protein>
    <recommendedName>
        <fullName evidence="2">Protein kinase domain-containing protein</fullName>
    </recommendedName>
</protein>
<organism evidence="3 4">
    <name type="scientific">Vanilla planifolia</name>
    <name type="common">Vanilla</name>
    <dbReference type="NCBI Taxonomy" id="51239"/>
    <lineage>
        <taxon>Eukaryota</taxon>
        <taxon>Viridiplantae</taxon>
        <taxon>Streptophyta</taxon>
        <taxon>Embryophyta</taxon>
        <taxon>Tracheophyta</taxon>
        <taxon>Spermatophyta</taxon>
        <taxon>Magnoliopsida</taxon>
        <taxon>Liliopsida</taxon>
        <taxon>Asparagales</taxon>
        <taxon>Orchidaceae</taxon>
        <taxon>Vanilloideae</taxon>
        <taxon>Vanilleae</taxon>
        <taxon>Vanilla</taxon>
    </lineage>
</organism>
<dbReference type="OrthoDB" id="5981550at2759"/>
<dbReference type="InterPro" id="IPR001245">
    <property type="entry name" value="Ser-Thr/Tyr_kinase_cat_dom"/>
</dbReference>
<accession>A0A835Q8L2</accession>
<gene>
    <name evidence="3" type="ORF">HPP92_017825</name>
</gene>
<feature type="domain" description="Protein kinase" evidence="2">
    <location>
        <begin position="82"/>
        <end position="346"/>
    </location>
</feature>
<dbReference type="SUPFAM" id="SSF56112">
    <property type="entry name" value="Protein kinase-like (PK-like)"/>
    <property type="match status" value="1"/>
</dbReference>
<dbReference type="PANTHER" id="PTHR48007">
    <property type="entry name" value="LEUCINE-RICH REPEAT RECEPTOR-LIKE PROTEIN KINASE PXC1"/>
    <property type="match status" value="1"/>
</dbReference>
<feature type="transmembrane region" description="Helical" evidence="1">
    <location>
        <begin position="12"/>
        <end position="32"/>
    </location>
</feature>
<dbReference type="GO" id="GO:0005524">
    <property type="term" value="F:ATP binding"/>
    <property type="evidence" value="ECO:0007669"/>
    <property type="project" value="InterPro"/>
</dbReference>
<name>A0A835Q8L2_VANPL</name>
<dbReference type="GO" id="GO:0004672">
    <property type="term" value="F:protein kinase activity"/>
    <property type="evidence" value="ECO:0007669"/>
    <property type="project" value="InterPro"/>
</dbReference>
<dbReference type="InterPro" id="IPR000719">
    <property type="entry name" value="Prot_kinase_dom"/>
</dbReference>
<evidence type="ECO:0000313" key="4">
    <source>
        <dbReference type="Proteomes" id="UP000636800"/>
    </source>
</evidence>
<dbReference type="PANTHER" id="PTHR48007:SF8">
    <property type="entry name" value="RECEPTOR PROTEIN KINASE-LIKE PROTEIN ZAR1"/>
    <property type="match status" value="1"/>
</dbReference>
<evidence type="ECO:0000259" key="2">
    <source>
        <dbReference type="PROSITE" id="PS50011"/>
    </source>
</evidence>
<dbReference type="Proteomes" id="UP000636800">
    <property type="component" value="Unassembled WGS sequence"/>
</dbReference>
<keyword evidence="4" id="KW-1185">Reference proteome</keyword>
<dbReference type="AlphaFoldDB" id="A0A835Q8L2"/>
<dbReference type="Gene3D" id="3.30.200.20">
    <property type="entry name" value="Phosphorylase Kinase, domain 1"/>
    <property type="match status" value="1"/>
</dbReference>
<keyword evidence="1" id="KW-1133">Transmembrane helix</keyword>
<keyword evidence="1" id="KW-0812">Transmembrane</keyword>
<reference evidence="3 4" key="1">
    <citation type="journal article" date="2020" name="Nat. Food">
        <title>A phased Vanilla planifolia genome enables genetic improvement of flavour and production.</title>
        <authorList>
            <person name="Hasing T."/>
            <person name="Tang H."/>
            <person name="Brym M."/>
            <person name="Khazi F."/>
            <person name="Huang T."/>
            <person name="Chambers A.H."/>
        </authorList>
    </citation>
    <scope>NUCLEOTIDE SEQUENCE [LARGE SCALE GENOMIC DNA]</scope>
    <source>
        <tissue evidence="3">Leaf</tissue>
    </source>
</reference>
<keyword evidence="1" id="KW-0472">Membrane</keyword>
<dbReference type="InterPro" id="IPR046959">
    <property type="entry name" value="PRK1-6/SRF4-like"/>
</dbReference>
<comment type="caution">
    <text evidence="3">The sequence shown here is derived from an EMBL/GenBank/DDBJ whole genome shotgun (WGS) entry which is preliminary data.</text>
</comment>